<name>A0ABW2QKH4_9BURK</name>
<evidence type="ECO:0000256" key="3">
    <source>
        <dbReference type="SAM" id="Coils"/>
    </source>
</evidence>
<gene>
    <name evidence="6" type="ORF">ACFQPB_13605</name>
</gene>
<evidence type="ECO:0000256" key="2">
    <source>
        <dbReference type="ARBA" id="ARBA00012438"/>
    </source>
</evidence>
<accession>A0ABW2QKH4</accession>
<dbReference type="Gene3D" id="1.10.287.130">
    <property type="match status" value="1"/>
</dbReference>
<dbReference type="EC" id="2.7.13.3" evidence="2"/>
<keyword evidence="4" id="KW-1133">Transmembrane helix</keyword>
<proteinExistence type="predicted"/>
<sequence length="548" mass="59742">MVAIQRRLDQSVQRTLRWIFALLGGMAVIAFAAWVVFGQFQIAMLNTVYDDRVVPLRSLTLIADTINVRIPGRYHSGEYDAKASPSPTDDWAQIEALWSAYMLTYLTPKEALLAAQARASLDDLRVRLLEVGLDRSLGTGQDGAHYVHALRIFNERFTALYELQVDVALESLNRARTVTHWAIVLAALALVLMLLLAMLALKLISQRVIAPVEWVARSLQRLAEGDVAVQQPRFPLSAEFSELLDQMHRVRQFLGQRQQLLEEEQAASQRLRDTQTELVEAEKLASLGSLVAGVAHELNTPLGVSVEVASSLEAKRKRFASALAEGGIKRSTLEGFLADVQQASDLLTQNLARAAGLVSSFKQVSVDRAGSQRRRFDLARTLDEVLASLRPSLRGKGIAVELQVPVGIALDSYPGALGQVVTNLINNAAVHAFADEEPDPAHGRCISLACFEAAPGLIGLRVSDNGRGMSEEVLSRVFEPFFTTRLGHGGSGLGMAIVRNIVVGLLGGRLQVRSEPGAGTTIDIQLPPSAPQRDHTHDSQEAVIYAVH</sequence>
<feature type="transmembrane region" description="Helical" evidence="4">
    <location>
        <begin position="18"/>
        <end position="37"/>
    </location>
</feature>
<dbReference type="PRINTS" id="PR00344">
    <property type="entry name" value="BCTRLSENSOR"/>
</dbReference>
<dbReference type="SMART" id="SM00387">
    <property type="entry name" value="HATPase_c"/>
    <property type="match status" value="1"/>
</dbReference>
<feature type="coiled-coil region" evidence="3">
    <location>
        <begin position="257"/>
        <end position="284"/>
    </location>
</feature>
<dbReference type="InterPro" id="IPR003594">
    <property type="entry name" value="HATPase_dom"/>
</dbReference>
<dbReference type="InterPro" id="IPR005467">
    <property type="entry name" value="His_kinase_dom"/>
</dbReference>
<dbReference type="Proteomes" id="UP001596501">
    <property type="component" value="Unassembled WGS sequence"/>
</dbReference>
<reference evidence="7" key="1">
    <citation type="journal article" date="2019" name="Int. J. Syst. Evol. Microbiol.">
        <title>The Global Catalogue of Microorganisms (GCM) 10K type strain sequencing project: providing services to taxonomists for standard genome sequencing and annotation.</title>
        <authorList>
            <consortium name="The Broad Institute Genomics Platform"/>
            <consortium name="The Broad Institute Genome Sequencing Center for Infectious Disease"/>
            <person name="Wu L."/>
            <person name="Ma J."/>
        </authorList>
    </citation>
    <scope>NUCLEOTIDE SEQUENCE [LARGE SCALE GENOMIC DNA]</scope>
    <source>
        <strain evidence="7">CGMCC 1.12371</strain>
    </source>
</reference>
<dbReference type="RefSeq" id="WP_382224182.1">
    <property type="nucleotide sequence ID" value="NZ_JBHTCA010000009.1"/>
</dbReference>
<dbReference type="PANTHER" id="PTHR43065">
    <property type="entry name" value="SENSOR HISTIDINE KINASE"/>
    <property type="match status" value="1"/>
</dbReference>
<comment type="caution">
    <text evidence="6">The sequence shown here is derived from an EMBL/GenBank/DDBJ whole genome shotgun (WGS) entry which is preliminary data.</text>
</comment>
<keyword evidence="6" id="KW-0067">ATP-binding</keyword>
<evidence type="ECO:0000256" key="4">
    <source>
        <dbReference type="SAM" id="Phobius"/>
    </source>
</evidence>
<evidence type="ECO:0000256" key="1">
    <source>
        <dbReference type="ARBA" id="ARBA00000085"/>
    </source>
</evidence>
<keyword evidence="4" id="KW-0472">Membrane</keyword>
<dbReference type="SUPFAM" id="SSF55874">
    <property type="entry name" value="ATPase domain of HSP90 chaperone/DNA topoisomerase II/histidine kinase"/>
    <property type="match status" value="1"/>
</dbReference>
<protein>
    <recommendedName>
        <fullName evidence="2">histidine kinase</fullName>
        <ecNumber evidence="2">2.7.13.3</ecNumber>
    </recommendedName>
</protein>
<keyword evidence="7" id="KW-1185">Reference proteome</keyword>
<evidence type="ECO:0000313" key="6">
    <source>
        <dbReference type="EMBL" id="MFC7409901.1"/>
    </source>
</evidence>
<evidence type="ECO:0000259" key="5">
    <source>
        <dbReference type="PROSITE" id="PS50109"/>
    </source>
</evidence>
<dbReference type="PROSITE" id="PS50109">
    <property type="entry name" value="HIS_KIN"/>
    <property type="match status" value="1"/>
</dbReference>
<comment type="catalytic activity">
    <reaction evidence="1">
        <text>ATP + protein L-histidine = ADP + protein N-phospho-L-histidine.</text>
        <dbReference type="EC" id="2.7.13.3"/>
    </reaction>
</comment>
<dbReference type="PANTHER" id="PTHR43065:SF47">
    <property type="match status" value="1"/>
</dbReference>
<dbReference type="GO" id="GO:0005524">
    <property type="term" value="F:ATP binding"/>
    <property type="evidence" value="ECO:0007669"/>
    <property type="project" value="UniProtKB-KW"/>
</dbReference>
<dbReference type="Gene3D" id="6.10.340.10">
    <property type="match status" value="1"/>
</dbReference>
<feature type="domain" description="Histidine kinase" evidence="5">
    <location>
        <begin position="293"/>
        <end position="530"/>
    </location>
</feature>
<dbReference type="InterPro" id="IPR004358">
    <property type="entry name" value="Sig_transdc_His_kin-like_C"/>
</dbReference>
<organism evidence="6 7">
    <name type="scientific">Hydrogenophaga atypica</name>
    <dbReference type="NCBI Taxonomy" id="249409"/>
    <lineage>
        <taxon>Bacteria</taxon>
        <taxon>Pseudomonadati</taxon>
        <taxon>Pseudomonadota</taxon>
        <taxon>Betaproteobacteria</taxon>
        <taxon>Burkholderiales</taxon>
        <taxon>Comamonadaceae</taxon>
        <taxon>Hydrogenophaga</taxon>
    </lineage>
</organism>
<dbReference type="EMBL" id="JBHTCA010000009">
    <property type="protein sequence ID" value="MFC7409901.1"/>
    <property type="molecule type" value="Genomic_DNA"/>
</dbReference>
<dbReference type="Pfam" id="PF02518">
    <property type="entry name" value="HATPase_c"/>
    <property type="match status" value="1"/>
</dbReference>
<evidence type="ECO:0000313" key="7">
    <source>
        <dbReference type="Proteomes" id="UP001596501"/>
    </source>
</evidence>
<keyword evidence="6" id="KW-0547">Nucleotide-binding</keyword>
<dbReference type="Gene3D" id="3.30.565.10">
    <property type="entry name" value="Histidine kinase-like ATPase, C-terminal domain"/>
    <property type="match status" value="1"/>
</dbReference>
<dbReference type="InterPro" id="IPR036890">
    <property type="entry name" value="HATPase_C_sf"/>
</dbReference>
<keyword evidence="4" id="KW-0812">Transmembrane</keyword>
<feature type="transmembrane region" description="Helical" evidence="4">
    <location>
        <begin position="181"/>
        <end position="201"/>
    </location>
</feature>
<keyword evidence="3" id="KW-0175">Coiled coil</keyword>